<reference evidence="2 3" key="1">
    <citation type="submission" date="2023-11" db="EMBL/GenBank/DDBJ databases">
        <title>Halocaridina rubra genome assembly.</title>
        <authorList>
            <person name="Smith C."/>
        </authorList>
    </citation>
    <scope>NUCLEOTIDE SEQUENCE [LARGE SCALE GENOMIC DNA]</scope>
    <source>
        <strain evidence="2">EP-1</strain>
        <tissue evidence="2">Whole</tissue>
    </source>
</reference>
<keyword evidence="3" id="KW-1185">Reference proteome</keyword>
<feature type="region of interest" description="Disordered" evidence="1">
    <location>
        <begin position="25"/>
        <end position="49"/>
    </location>
</feature>
<feature type="compositionally biased region" description="Low complexity" evidence="1">
    <location>
        <begin position="79"/>
        <end position="91"/>
    </location>
</feature>
<organism evidence="2 3">
    <name type="scientific">Halocaridina rubra</name>
    <name type="common">Hawaiian red shrimp</name>
    <dbReference type="NCBI Taxonomy" id="373956"/>
    <lineage>
        <taxon>Eukaryota</taxon>
        <taxon>Metazoa</taxon>
        <taxon>Ecdysozoa</taxon>
        <taxon>Arthropoda</taxon>
        <taxon>Crustacea</taxon>
        <taxon>Multicrustacea</taxon>
        <taxon>Malacostraca</taxon>
        <taxon>Eumalacostraca</taxon>
        <taxon>Eucarida</taxon>
        <taxon>Decapoda</taxon>
        <taxon>Pleocyemata</taxon>
        <taxon>Caridea</taxon>
        <taxon>Atyoidea</taxon>
        <taxon>Atyidae</taxon>
        <taxon>Halocaridina</taxon>
    </lineage>
</organism>
<sequence>MSFTPSDQRTFVKVIKHPLGTSFATLKNRTQKKDNNHGMSSGSDHYSLNRRKSLSVSDISSFVGTSSSSRQLVPENELSRQSKSVQSSQSSFLGSPAGKDSRSMGGSIGDLMNSGEFRSTGVNWSPRTCSPITLSMVSVTDKKSNESLYPHAVAHQNLPKQTGVDLDASGDHPQKYMPTSDETDGGLSAYDYDLTSTFGTCCEQVLQAREVNNLLLETFPFETFESDDVWRQHQDSLCQSYHSDSLQGKNGSSPLYLEHKVTIAVDPPGQQQRWDHPSAMIPNVSFDHCQIRNVPRQGYVPGAVLGESDSQGIWKDSTRESKRMPMAERIQLLAHLIHDQHQRVSKDVAFDM</sequence>
<feature type="non-terminal residue" evidence="2">
    <location>
        <position position="352"/>
    </location>
</feature>
<comment type="caution">
    <text evidence="2">The sequence shown here is derived from an EMBL/GenBank/DDBJ whole genome shotgun (WGS) entry which is preliminary data.</text>
</comment>
<proteinExistence type="predicted"/>
<evidence type="ECO:0000313" key="3">
    <source>
        <dbReference type="Proteomes" id="UP001381693"/>
    </source>
</evidence>
<evidence type="ECO:0000313" key="2">
    <source>
        <dbReference type="EMBL" id="KAK7083253.1"/>
    </source>
</evidence>
<accession>A0AAN8XKA8</accession>
<dbReference type="EMBL" id="JAXCGZ010003781">
    <property type="protein sequence ID" value="KAK7083253.1"/>
    <property type="molecule type" value="Genomic_DNA"/>
</dbReference>
<feature type="compositionally biased region" description="Polar residues" evidence="1">
    <location>
        <begin position="37"/>
        <end position="46"/>
    </location>
</feature>
<name>A0AAN8XKA8_HALRR</name>
<gene>
    <name evidence="2" type="ORF">SK128_021203</name>
</gene>
<dbReference type="Proteomes" id="UP001381693">
    <property type="component" value="Unassembled WGS sequence"/>
</dbReference>
<feature type="region of interest" description="Disordered" evidence="1">
    <location>
        <begin position="65"/>
        <end position="112"/>
    </location>
</feature>
<evidence type="ECO:0000256" key="1">
    <source>
        <dbReference type="SAM" id="MobiDB-lite"/>
    </source>
</evidence>
<dbReference type="AlphaFoldDB" id="A0AAN8XKA8"/>
<protein>
    <submittedName>
        <fullName evidence="2">Uncharacterized protein</fullName>
    </submittedName>
</protein>